<evidence type="ECO:0000256" key="1">
    <source>
        <dbReference type="ARBA" id="ARBA00008139"/>
    </source>
</evidence>
<sequence length="150" mass="18027">MDLWRWYVYENENSPETWNTYWWQLNYEFLGISPPTGYTTEGLDATGKYHVMENIPYIRYFLASFLQLQFFEALCEDYENIHDCQLRGNKKAGARLWRMMEKGSSEHWSVVLKEMTGFSEILSKPLLRYFEPVRSWLEAEVRKNNLTVGW</sequence>
<evidence type="ECO:0000256" key="6">
    <source>
        <dbReference type="PIRSR" id="PIRSR601548-4"/>
    </source>
</evidence>
<dbReference type="PANTHER" id="PTHR10514">
    <property type="entry name" value="ANGIOTENSIN-CONVERTING ENZYME"/>
    <property type="match status" value="1"/>
</dbReference>
<evidence type="ECO:0000313" key="9">
    <source>
        <dbReference type="Proteomes" id="UP000708208"/>
    </source>
</evidence>
<organism evidence="8 9">
    <name type="scientific">Allacma fusca</name>
    <dbReference type="NCBI Taxonomy" id="39272"/>
    <lineage>
        <taxon>Eukaryota</taxon>
        <taxon>Metazoa</taxon>
        <taxon>Ecdysozoa</taxon>
        <taxon>Arthropoda</taxon>
        <taxon>Hexapoda</taxon>
        <taxon>Collembola</taxon>
        <taxon>Symphypleona</taxon>
        <taxon>Sminthuridae</taxon>
        <taxon>Allacma</taxon>
    </lineage>
</organism>
<comment type="caution">
    <text evidence="7">Lacks conserved residue(s) required for the propagation of feature annotation.</text>
</comment>
<comment type="caution">
    <text evidence="8">The sequence shown here is derived from an EMBL/GenBank/DDBJ whole genome shotgun (WGS) entry which is preliminary data.</text>
</comment>
<evidence type="ECO:0000313" key="8">
    <source>
        <dbReference type="EMBL" id="CAG7704505.1"/>
    </source>
</evidence>
<dbReference type="AlphaFoldDB" id="A0A8J2JC04"/>
<dbReference type="Proteomes" id="UP000708208">
    <property type="component" value="Unassembled WGS sequence"/>
</dbReference>
<dbReference type="GO" id="GO:0008241">
    <property type="term" value="F:peptidyl-dipeptidase activity"/>
    <property type="evidence" value="ECO:0007669"/>
    <property type="project" value="InterPro"/>
</dbReference>
<dbReference type="PANTHER" id="PTHR10514:SF27">
    <property type="entry name" value="ANGIOTENSIN-CONVERTING ENZYME"/>
    <property type="match status" value="1"/>
</dbReference>
<keyword evidence="2" id="KW-0732">Signal</keyword>
<dbReference type="EMBL" id="CAJVCH010028622">
    <property type="protein sequence ID" value="CAG7704505.1"/>
    <property type="molecule type" value="Genomic_DNA"/>
</dbReference>
<keyword evidence="3 6" id="KW-1015">Disulfide bond</keyword>
<comment type="similarity">
    <text evidence="1 7">Belongs to the peptidase M2 family.</text>
</comment>
<accession>A0A8J2JC04</accession>
<feature type="disulfide bond" evidence="6">
    <location>
        <begin position="75"/>
        <end position="84"/>
    </location>
</feature>
<name>A0A8J2JC04_9HEXA</name>
<dbReference type="GO" id="GO:0016020">
    <property type="term" value="C:membrane"/>
    <property type="evidence" value="ECO:0007669"/>
    <property type="project" value="InterPro"/>
</dbReference>
<dbReference type="OrthoDB" id="10029630at2759"/>
<dbReference type="PROSITE" id="PS52011">
    <property type="entry name" value="PEPTIDASE_M2"/>
    <property type="match status" value="1"/>
</dbReference>
<evidence type="ECO:0000256" key="7">
    <source>
        <dbReference type="PROSITE-ProRule" id="PRU01355"/>
    </source>
</evidence>
<evidence type="ECO:0000256" key="3">
    <source>
        <dbReference type="ARBA" id="ARBA00023157"/>
    </source>
</evidence>
<proteinExistence type="inferred from homology"/>
<dbReference type="GO" id="GO:0006508">
    <property type="term" value="P:proteolysis"/>
    <property type="evidence" value="ECO:0007669"/>
    <property type="project" value="InterPro"/>
</dbReference>
<evidence type="ECO:0000256" key="5">
    <source>
        <dbReference type="PIRSR" id="PIRSR601548-2"/>
    </source>
</evidence>
<gene>
    <name evidence="8" type="ORF">AFUS01_LOCUS4583</name>
</gene>
<keyword evidence="4" id="KW-0325">Glycoprotein</keyword>
<keyword evidence="9" id="KW-1185">Reference proteome</keyword>
<evidence type="ECO:0008006" key="10">
    <source>
        <dbReference type="Google" id="ProtNLM"/>
    </source>
</evidence>
<feature type="binding site" evidence="5">
    <location>
        <position position="59"/>
    </location>
    <ligand>
        <name>chloride</name>
        <dbReference type="ChEBI" id="CHEBI:17996"/>
        <label>1</label>
    </ligand>
</feature>
<reference evidence="8" key="1">
    <citation type="submission" date="2021-06" db="EMBL/GenBank/DDBJ databases">
        <authorList>
            <person name="Hodson N. C."/>
            <person name="Mongue J. A."/>
            <person name="Jaron S. K."/>
        </authorList>
    </citation>
    <scope>NUCLEOTIDE SEQUENCE</scope>
</reference>
<dbReference type="Pfam" id="PF01401">
    <property type="entry name" value="Peptidase_M2"/>
    <property type="match status" value="1"/>
</dbReference>
<dbReference type="InterPro" id="IPR001548">
    <property type="entry name" value="Peptidase_M2"/>
</dbReference>
<evidence type="ECO:0000256" key="2">
    <source>
        <dbReference type="ARBA" id="ARBA00022729"/>
    </source>
</evidence>
<evidence type="ECO:0000256" key="4">
    <source>
        <dbReference type="ARBA" id="ARBA00023180"/>
    </source>
</evidence>
<protein>
    <recommendedName>
        <fullName evidence="10">Angiotensin-converting enzyme</fullName>
    </recommendedName>
</protein>
<dbReference type="GO" id="GO:0008237">
    <property type="term" value="F:metallopeptidase activity"/>
    <property type="evidence" value="ECO:0007669"/>
    <property type="project" value="InterPro"/>
</dbReference>